<name>A0ABW5RLS0_9MICO</name>
<dbReference type="PIRSF" id="PIRSF037226">
    <property type="entry name" value="Amidohydrolase_ACY1L2_prd"/>
    <property type="match status" value="1"/>
</dbReference>
<protein>
    <recommendedName>
        <fullName evidence="1">Peptidase M20 domain-containing protein 2</fullName>
    </recommendedName>
</protein>
<dbReference type="Gene3D" id="3.30.70.360">
    <property type="match status" value="1"/>
</dbReference>
<dbReference type="RefSeq" id="WP_066059428.1">
    <property type="nucleotide sequence ID" value="NZ_JBHUNF010000006.1"/>
</dbReference>
<proteinExistence type="inferred from homology"/>
<dbReference type="SUPFAM" id="SSF53187">
    <property type="entry name" value="Zn-dependent exopeptidases"/>
    <property type="match status" value="1"/>
</dbReference>
<dbReference type="CDD" id="cd03887">
    <property type="entry name" value="M20_Acy1L2"/>
    <property type="match status" value="1"/>
</dbReference>
<dbReference type="SUPFAM" id="SSF55031">
    <property type="entry name" value="Bacterial exopeptidase dimerisation domain"/>
    <property type="match status" value="1"/>
</dbReference>
<reference evidence="4" key="1">
    <citation type="journal article" date="2019" name="Int. J. Syst. Evol. Microbiol.">
        <title>The Global Catalogue of Microorganisms (GCM) 10K type strain sequencing project: providing services to taxonomists for standard genome sequencing and annotation.</title>
        <authorList>
            <consortium name="The Broad Institute Genomics Platform"/>
            <consortium name="The Broad Institute Genome Sequencing Center for Infectious Disease"/>
            <person name="Wu L."/>
            <person name="Ma J."/>
        </authorList>
    </citation>
    <scope>NUCLEOTIDE SEQUENCE [LARGE SCALE GENOMIC DNA]</scope>
    <source>
        <strain evidence="4">TISTR 1511</strain>
    </source>
</reference>
<dbReference type="Pfam" id="PF01546">
    <property type="entry name" value="Peptidase_M20"/>
    <property type="match status" value="1"/>
</dbReference>
<dbReference type="Proteomes" id="UP001597453">
    <property type="component" value="Unassembled WGS sequence"/>
</dbReference>
<sequence length="399" mass="41799">MDTAAHKQQIADRIREIAAELIAFSHWISDHPEIGLEEHESSVKVAETVRDLARTACQVGYGSLPTAVLAEVGSGELVVALCAEYDALAEVGHACGHNIIASTSLGAFVALVPFVDELGITLRLIGTPAEENEGGKIMLLREGAFDGVHAAFMLHPGPVDLYSMVPLACTNVWATFTGRESHASNAPEKGVNALDAATLTLTAIGLARQQMKAGQQIHGVITEGGGAPNVIPGTTKLCWNVRGLTIADMWETAEILKRCIEGAAHATGCTAEIIMDEKAYAAIRQYEPLLDFYAANAEALGRTVSRDLPVGGSTDMGNVSQLIPSIHPKLGLGDDTLKLHTREFQAAARGPAGDAAVIDGAIILAQTIADAAGTAAVREQLIAEGAFQSANDTTNGAVR</sequence>
<dbReference type="InterPro" id="IPR017144">
    <property type="entry name" value="Xaa-Arg_dipeptidase"/>
</dbReference>
<evidence type="ECO:0000259" key="2">
    <source>
        <dbReference type="Pfam" id="PF07687"/>
    </source>
</evidence>
<dbReference type="PANTHER" id="PTHR30575">
    <property type="entry name" value="PEPTIDASE M20"/>
    <property type="match status" value="1"/>
</dbReference>
<comment type="caution">
    <text evidence="3">The sequence shown here is derived from an EMBL/GenBank/DDBJ whole genome shotgun (WGS) entry which is preliminary data.</text>
</comment>
<accession>A0ABW5RLS0</accession>
<dbReference type="Gene3D" id="3.40.630.10">
    <property type="entry name" value="Zn peptidases"/>
    <property type="match status" value="1"/>
</dbReference>
<evidence type="ECO:0000256" key="1">
    <source>
        <dbReference type="PIRNR" id="PIRNR037226"/>
    </source>
</evidence>
<dbReference type="InterPro" id="IPR052030">
    <property type="entry name" value="Peptidase_M20/M20A_hydrolases"/>
</dbReference>
<dbReference type="InterPro" id="IPR002933">
    <property type="entry name" value="Peptidase_M20"/>
</dbReference>
<dbReference type="InterPro" id="IPR036264">
    <property type="entry name" value="Bact_exopeptidase_dim_dom"/>
</dbReference>
<dbReference type="EMBL" id="JBHUNF010000006">
    <property type="protein sequence ID" value="MFD2675374.1"/>
    <property type="molecule type" value="Genomic_DNA"/>
</dbReference>
<dbReference type="Pfam" id="PF07687">
    <property type="entry name" value="M20_dimer"/>
    <property type="match status" value="1"/>
</dbReference>
<comment type="similarity">
    <text evidence="1">Belongs to the peptidase M20A family.</text>
</comment>
<gene>
    <name evidence="3" type="ORF">ACFSUQ_08730</name>
</gene>
<evidence type="ECO:0000313" key="4">
    <source>
        <dbReference type="Proteomes" id="UP001597453"/>
    </source>
</evidence>
<feature type="domain" description="Peptidase M20 dimerisation" evidence="2">
    <location>
        <begin position="172"/>
        <end position="261"/>
    </location>
</feature>
<dbReference type="PANTHER" id="PTHR30575:SF0">
    <property type="entry name" value="XAA-ARG DIPEPTIDASE"/>
    <property type="match status" value="1"/>
</dbReference>
<dbReference type="NCBIfam" id="TIGR01891">
    <property type="entry name" value="amidohydrolases"/>
    <property type="match status" value="1"/>
</dbReference>
<dbReference type="InterPro" id="IPR011650">
    <property type="entry name" value="Peptidase_M20_dimer"/>
</dbReference>
<evidence type="ECO:0000313" key="3">
    <source>
        <dbReference type="EMBL" id="MFD2675374.1"/>
    </source>
</evidence>
<organism evidence="3 4">
    <name type="scientific">Gulosibacter bifidus</name>
    <dbReference type="NCBI Taxonomy" id="272239"/>
    <lineage>
        <taxon>Bacteria</taxon>
        <taxon>Bacillati</taxon>
        <taxon>Actinomycetota</taxon>
        <taxon>Actinomycetes</taxon>
        <taxon>Micrococcales</taxon>
        <taxon>Microbacteriaceae</taxon>
        <taxon>Gulosibacter</taxon>
    </lineage>
</organism>
<dbReference type="InterPro" id="IPR017439">
    <property type="entry name" value="Amidohydrolase"/>
</dbReference>
<keyword evidence="4" id="KW-1185">Reference proteome</keyword>